<evidence type="ECO:0000256" key="2">
    <source>
        <dbReference type="ARBA" id="ARBA00022475"/>
    </source>
</evidence>
<dbReference type="EMBL" id="FXAG01000002">
    <property type="protein sequence ID" value="SME98972.1"/>
    <property type="molecule type" value="Genomic_DNA"/>
</dbReference>
<dbReference type="InterPro" id="IPR007895">
    <property type="entry name" value="MASE1"/>
</dbReference>
<feature type="transmembrane region" description="Helical" evidence="6">
    <location>
        <begin position="20"/>
        <end position="41"/>
    </location>
</feature>
<dbReference type="InterPro" id="IPR000014">
    <property type="entry name" value="PAS"/>
</dbReference>
<name>A0A1Y6B9U5_9NEIS</name>
<dbReference type="SUPFAM" id="SSF55785">
    <property type="entry name" value="PYP-like sensor domain (PAS domain)"/>
    <property type="match status" value="2"/>
</dbReference>
<keyword evidence="11" id="KW-1185">Reference proteome</keyword>
<feature type="transmembrane region" description="Helical" evidence="6">
    <location>
        <begin position="48"/>
        <end position="67"/>
    </location>
</feature>
<dbReference type="SMART" id="SM00267">
    <property type="entry name" value="GGDEF"/>
    <property type="match status" value="1"/>
</dbReference>
<protein>
    <submittedName>
        <fullName evidence="10">PAS domain S-box-containing protein/diguanylate cyclase (GGDEF) domain-containing protein</fullName>
    </submittedName>
</protein>
<dbReference type="InterPro" id="IPR029787">
    <property type="entry name" value="Nucleotide_cyclase"/>
</dbReference>
<feature type="transmembrane region" description="Helical" evidence="6">
    <location>
        <begin position="195"/>
        <end position="214"/>
    </location>
</feature>
<feature type="transmembrane region" description="Helical" evidence="6">
    <location>
        <begin position="124"/>
        <end position="149"/>
    </location>
</feature>
<evidence type="ECO:0000259" key="7">
    <source>
        <dbReference type="PROSITE" id="PS50112"/>
    </source>
</evidence>
<dbReference type="GO" id="GO:0006355">
    <property type="term" value="P:regulation of DNA-templated transcription"/>
    <property type="evidence" value="ECO:0007669"/>
    <property type="project" value="InterPro"/>
</dbReference>
<keyword evidence="4 6" id="KW-1133">Transmembrane helix</keyword>
<dbReference type="InterPro" id="IPR000160">
    <property type="entry name" value="GGDEF_dom"/>
</dbReference>
<proteinExistence type="predicted"/>
<dbReference type="CDD" id="cd00130">
    <property type="entry name" value="PAS"/>
    <property type="match status" value="2"/>
</dbReference>
<dbReference type="InterPro" id="IPR052155">
    <property type="entry name" value="Biofilm_reg_signaling"/>
</dbReference>
<dbReference type="NCBIfam" id="TIGR00254">
    <property type="entry name" value="GGDEF"/>
    <property type="match status" value="1"/>
</dbReference>
<dbReference type="Gene3D" id="3.30.70.270">
    <property type="match status" value="1"/>
</dbReference>
<dbReference type="CDD" id="cd01949">
    <property type="entry name" value="GGDEF"/>
    <property type="match status" value="1"/>
</dbReference>
<dbReference type="SUPFAM" id="SSF55073">
    <property type="entry name" value="Nucleotide cyclase"/>
    <property type="match status" value="1"/>
</dbReference>
<feature type="domain" description="PAC" evidence="8">
    <location>
        <begin position="517"/>
        <end position="568"/>
    </location>
</feature>
<organism evidence="10 11">
    <name type="scientific">Pseudogulbenkiania subflava DSM 22618</name>
    <dbReference type="NCBI Taxonomy" id="1123014"/>
    <lineage>
        <taxon>Bacteria</taxon>
        <taxon>Pseudomonadati</taxon>
        <taxon>Pseudomonadota</taxon>
        <taxon>Betaproteobacteria</taxon>
        <taxon>Neisseriales</taxon>
        <taxon>Chromobacteriaceae</taxon>
        <taxon>Pseudogulbenkiania</taxon>
    </lineage>
</organism>
<dbReference type="InterPro" id="IPR013656">
    <property type="entry name" value="PAS_4"/>
</dbReference>
<dbReference type="Pfam" id="PF08448">
    <property type="entry name" value="PAS_4"/>
    <property type="match status" value="1"/>
</dbReference>
<dbReference type="GO" id="GO:0003824">
    <property type="term" value="F:catalytic activity"/>
    <property type="evidence" value="ECO:0007669"/>
    <property type="project" value="UniProtKB-ARBA"/>
</dbReference>
<evidence type="ECO:0000256" key="6">
    <source>
        <dbReference type="SAM" id="Phobius"/>
    </source>
</evidence>
<feature type="transmembrane region" description="Helical" evidence="6">
    <location>
        <begin position="234"/>
        <end position="255"/>
    </location>
</feature>
<dbReference type="InterPro" id="IPR013767">
    <property type="entry name" value="PAS_fold"/>
</dbReference>
<dbReference type="Gene3D" id="3.30.450.20">
    <property type="entry name" value="PAS domain"/>
    <property type="match status" value="2"/>
</dbReference>
<dbReference type="PROSITE" id="PS50113">
    <property type="entry name" value="PAC"/>
    <property type="match status" value="2"/>
</dbReference>
<dbReference type="PROSITE" id="PS50887">
    <property type="entry name" value="GGDEF"/>
    <property type="match status" value="1"/>
</dbReference>
<dbReference type="InterPro" id="IPR035965">
    <property type="entry name" value="PAS-like_dom_sf"/>
</dbReference>
<evidence type="ECO:0000256" key="3">
    <source>
        <dbReference type="ARBA" id="ARBA00022692"/>
    </source>
</evidence>
<dbReference type="STRING" id="1123014.SAMN02745746_00568"/>
<dbReference type="InterPro" id="IPR000700">
    <property type="entry name" value="PAS-assoc_C"/>
</dbReference>
<evidence type="ECO:0000256" key="5">
    <source>
        <dbReference type="ARBA" id="ARBA00023136"/>
    </source>
</evidence>
<dbReference type="SMART" id="SM00091">
    <property type="entry name" value="PAS"/>
    <property type="match status" value="2"/>
</dbReference>
<evidence type="ECO:0000256" key="1">
    <source>
        <dbReference type="ARBA" id="ARBA00004651"/>
    </source>
</evidence>
<feature type="domain" description="GGDEF" evidence="9">
    <location>
        <begin position="600"/>
        <end position="738"/>
    </location>
</feature>
<dbReference type="PROSITE" id="PS50112">
    <property type="entry name" value="PAS"/>
    <property type="match status" value="2"/>
</dbReference>
<accession>A0A1Y6B9U5</accession>
<dbReference type="AlphaFoldDB" id="A0A1Y6B9U5"/>
<dbReference type="FunFam" id="3.30.70.270:FF:000001">
    <property type="entry name" value="Diguanylate cyclase domain protein"/>
    <property type="match status" value="1"/>
</dbReference>
<dbReference type="Pfam" id="PF05231">
    <property type="entry name" value="MASE1"/>
    <property type="match status" value="1"/>
</dbReference>
<evidence type="ECO:0000256" key="4">
    <source>
        <dbReference type="ARBA" id="ARBA00022989"/>
    </source>
</evidence>
<gene>
    <name evidence="10" type="ORF">SAMN02745746_00568</name>
</gene>
<dbReference type="Proteomes" id="UP000192920">
    <property type="component" value="Unassembled WGS sequence"/>
</dbReference>
<feature type="domain" description="PAC" evidence="8">
    <location>
        <begin position="388"/>
        <end position="440"/>
    </location>
</feature>
<keyword evidence="2" id="KW-1003">Cell membrane</keyword>
<evidence type="ECO:0000313" key="11">
    <source>
        <dbReference type="Proteomes" id="UP000192920"/>
    </source>
</evidence>
<keyword evidence="3 6" id="KW-0812">Transmembrane</keyword>
<keyword evidence="5 6" id="KW-0472">Membrane</keyword>
<dbReference type="Pfam" id="PF00990">
    <property type="entry name" value="GGDEF"/>
    <property type="match status" value="1"/>
</dbReference>
<reference evidence="11" key="1">
    <citation type="submission" date="2017-04" db="EMBL/GenBank/DDBJ databases">
        <authorList>
            <person name="Varghese N."/>
            <person name="Submissions S."/>
        </authorList>
    </citation>
    <scope>NUCLEOTIDE SEQUENCE [LARGE SCALE GENOMIC DNA]</scope>
    <source>
        <strain evidence="11">DSM 22618</strain>
    </source>
</reference>
<evidence type="ECO:0000259" key="8">
    <source>
        <dbReference type="PROSITE" id="PS50113"/>
    </source>
</evidence>
<feature type="transmembrane region" description="Helical" evidence="6">
    <location>
        <begin position="276"/>
        <end position="296"/>
    </location>
</feature>
<feature type="domain" description="PAS" evidence="7">
    <location>
        <begin position="441"/>
        <end position="513"/>
    </location>
</feature>
<dbReference type="Pfam" id="PF00989">
    <property type="entry name" value="PAS"/>
    <property type="match status" value="1"/>
</dbReference>
<sequence>MSNTASFSFPAPGPGERGQAVLRLLLLVSAYVGSGRLGLAIPYIGSNITLVWLPTGIAVAALVRWGWRYWPGIWLGALLVNLSIGSSWLVAGSISLGNTLGPLAAWWLLQRLDFHRAFDRQKDVALFVLGAGSGMLLTASGGVASLWLTGLVPTELAGRAWLTWWLGDTVGILLAGPLLLTISRSSRQALSCRRSELAVWCLLTLLVAWGAFILNAGQGTGALPLAFLTLPLVVWAALRFGVTGASLAALLLSAIATWGTAHGRGPFFLNDVHQGLMLLWAFMVALVLIGLLITALQAEGSRAEAEIKSSQERLSSLIEAMPDAIFFKDGAGRWLITNGPAQRLFQLQGNEWLGITDAALGAARPEFGDLSAACQRDDELAWQAGKVCLFEEQLRDAEGRPHQFEVRKVPIFESDGRRKGLIVIARNVTEERNALREIEQLSQRNELLLMAAGEGIYGLDEQERLTFINPAAQRMLGYRADELIGQVPPWRHPEQAADDRPNECPVRQTLADGLPRRGCEAWFLRRDGRGFPVMLTVSPIGEPGQLSGAVVTFQDVTERKQAEADIHRLAFYDPLTGLANRRLLHDRLAQAFAKSARQRGHGAVLFIDLDHFKALNDTLGHDVGDVLLVEVARRLVEAVREEDTVARLGGDEFVVMLERLGGELLPAAFQAERVAEKIRTALNQPYVLKGQPYRSSPSIGISLFLGEQKTRDELLKHADIALYRAKKAGRNTIRCYDVADMVERGSGAGQPIA</sequence>
<feature type="transmembrane region" description="Helical" evidence="6">
    <location>
        <begin position="87"/>
        <end position="109"/>
    </location>
</feature>
<dbReference type="InterPro" id="IPR043128">
    <property type="entry name" value="Rev_trsase/Diguanyl_cyclase"/>
</dbReference>
<dbReference type="NCBIfam" id="TIGR00229">
    <property type="entry name" value="sensory_box"/>
    <property type="match status" value="2"/>
</dbReference>
<evidence type="ECO:0000259" key="9">
    <source>
        <dbReference type="PROSITE" id="PS50887"/>
    </source>
</evidence>
<dbReference type="GO" id="GO:0005886">
    <property type="term" value="C:plasma membrane"/>
    <property type="evidence" value="ECO:0007669"/>
    <property type="project" value="UniProtKB-SubCell"/>
</dbReference>
<feature type="transmembrane region" description="Helical" evidence="6">
    <location>
        <begin position="161"/>
        <end position="183"/>
    </location>
</feature>
<evidence type="ECO:0000313" key="10">
    <source>
        <dbReference type="EMBL" id="SME98972.1"/>
    </source>
</evidence>
<comment type="subcellular location">
    <subcellularLocation>
        <location evidence="1">Cell membrane</location>
        <topology evidence="1">Multi-pass membrane protein</topology>
    </subcellularLocation>
</comment>
<feature type="domain" description="PAS" evidence="7">
    <location>
        <begin position="310"/>
        <end position="354"/>
    </location>
</feature>
<dbReference type="PANTHER" id="PTHR44757">
    <property type="entry name" value="DIGUANYLATE CYCLASE DGCP"/>
    <property type="match status" value="1"/>
</dbReference>
<dbReference type="PANTHER" id="PTHR44757:SF2">
    <property type="entry name" value="BIOFILM ARCHITECTURE MAINTENANCE PROTEIN MBAA"/>
    <property type="match status" value="1"/>
</dbReference>